<dbReference type="EMBL" id="PGCL01000004">
    <property type="protein sequence ID" value="TAJ43630.1"/>
    <property type="molecule type" value="Genomic_DNA"/>
</dbReference>
<proteinExistence type="predicted"/>
<protein>
    <submittedName>
        <fullName evidence="1">Uncharacterized protein</fullName>
    </submittedName>
</protein>
<dbReference type="AlphaFoldDB" id="A0A483CQW3"/>
<reference evidence="1 2" key="1">
    <citation type="submission" date="2017-11" db="EMBL/GenBank/DDBJ databases">
        <title>Isolation and Characterization of Methanofollis Species from Methane Seep Offshore SW Taiwan.</title>
        <authorList>
            <person name="Teng N.-H."/>
            <person name="Lai M.-C."/>
            <person name="Chen S.-C."/>
        </authorList>
    </citation>
    <scope>NUCLEOTIDE SEQUENCE [LARGE SCALE GENOMIC DNA]</scope>
    <source>
        <strain evidence="1 2">FWC-SCC2</strain>
    </source>
</reference>
<name>A0A483CQW3_9EURY</name>
<sequence>MRSHSVSTLSSTWAEELVINLLAVSKRDLTMIARTGSALLVWWMEGERERHAMIRFPAGAGVGGG</sequence>
<evidence type="ECO:0000313" key="1">
    <source>
        <dbReference type="EMBL" id="TAJ43630.1"/>
    </source>
</evidence>
<accession>A0A483CQW3</accession>
<dbReference type="Proteomes" id="UP000292580">
    <property type="component" value="Unassembled WGS sequence"/>
</dbReference>
<comment type="caution">
    <text evidence="1">The sequence shown here is derived from an EMBL/GenBank/DDBJ whole genome shotgun (WGS) entry which is preliminary data.</text>
</comment>
<dbReference type="RefSeq" id="WP_130647404.1">
    <property type="nucleotide sequence ID" value="NZ_PGCL01000004.1"/>
</dbReference>
<evidence type="ECO:0000313" key="2">
    <source>
        <dbReference type="Proteomes" id="UP000292580"/>
    </source>
</evidence>
<organism evidence="1 2">
    <name type="scientific">Methanofollis fontis</name>
    <dbReference type="NCBI Taxonomy" id="2052832"/>
    <lineage>
        <taxon>Archaea</taxon>
        <taxon>Methanobacteriati</taxon>
        <taxon>Methanobacteriota</taxon>
        <taxon>Stenosarchaea group</taxon>
        <taxon>Methanomicrobia</taxon>
        <taxon>Methanomicrobiales</taxon>
        <taxon>Methanomicrobiaceae</taxon>
        <taxon>Methanofollis</taxon>
    </lineage>
</organism>
<gene>
    <name evidence="1" type="ORF">CUJ86_09800</name>
</gene>
<keyword evidence="2" id="KW-1185">Reference proteome</keyword>